<dbReference type="PANTHER" id="PTHR28674:SF1">
    <property type="entry name" value="NOP PROTEIN CHAPERONE 1"/>
    <property type="match status" value="1"/>
</dbReference>
<dbReference type="AlphaFoldDB" id="A7RNP2"/>
<dbReference type="HOGENOM" id="CLU_1789140_0_0_1"/>
<evidence type="ECO:0000313" key="3">
    <source>
        <dbReference type="Proteomes" id="UP000001593"/>
    </source>
</evidence>
<dbReference type="eggNOG" id="ENOG502SBR7">
    <property type="taxonomic scope" value="Eukaryota"/>
</dbReference>
<keyword evidence="3" id="KW-1185">Reference proteome</keyword>
<sequence>MATSRKEPRPTSKNHSDELLKLPGPNASLKSKLLLPQQKCGGATGPPKITRVERSAVLSRAKQFLPLMMEADKKLKEKMETLPNSELDIENVTEDEPHIEMNIALVENDASDEDDSSSDSSGSDFEMETEYLGSSAVTEDNFKTQIKGKKPVIEEIISSDNNNYSCLDEHKASKS</sequence>
<dbReference type="Proteomes" id="UP000001593">
    <property type="component" value="Unassembled WGS sequence"/>
</dbReference>
<name>A7RNP2_NEMVE</name>
<gene>
    <name evidence="2" type="ORF">NEMVEDRAFT_v1g239626</name>
</gene>
<dbReference type="PhylomeDB" id="A7RNP2"/>
<protein>
    <submittedName>
        <fullName evidence="2">Uncharacterized protein</fullName>
    </submittedName>
</protein>
<dbReference type="PANTHER" id="PTHR28674">
    <property type="entry name" value="SIMILAR TO DNA SEGMENT, CHR 10, WAYNE STATE UNIVERSITY 102,-EXPRESSED"/>
    <property type="match status" value="1"/>
</dbReference>
<dbReference type="EMBL" id="DS469523">
    <property type="protein sequence ID" value="EDO46889.1"/>
    <property type="molecule type" value="Genomic_DNA"/>
</dbReference>
<feature type="region of interest" description="Disordered" evidence="1">
    <location>
        <begin position="106"/>
        <end position="139"/>
    </location>
</feature>
<dbReference type="GO" id="GO:0062064">
    <property type="term" value="F:box C/D methylation guide snoRNP complex binding"/>
    <property type="evidence" value="ECO:0000318"/>
    <property type="project" value="GO_Central"/>
</dbReference>
<proteinExistence type="predicted"/>
<dbReference type="GO" id="GO:0000492">
    <property type="term" value="P:box C/D snoRNP assembly"/>
    <property type="evidence" value="ECO:0000318"/>
    <property type="project" value="GO_Central"/>
</dbReference>
<reference evidence="2 3" key="1">
    <citation type="journal article" date="2007" name="Science">
        <title>Sea anemone genome reveals ancestral eumetazoan gene repertoire and genomic organization.</title>
        <authorList>
            <person name="Putnam N.H."/>
            <person name="Srivastava M."/>
            <person name="Hellsten U."/>
            <person name="Dirks B."/>
            <person name="Chapman J."/>
            <person name="Salamov A."/>
            <person name="Terry A."/>
            <person name="Shapiro H."/>
            <person name="Lindquist E."/>
            <person name="Kapitonov V.V."/>
            <person name="Jurka J."/>
            <person name="Genikhovich G."/>
            <person name="Grigoriev I.V."/>
            <person name="Lucas S.M."/>
            <person name="Steele R.E."/>
            <person name="Finnerty J.R."/>
            <person name="Technau U."/>
            <person name="Martindale M.Q."/>
            <person name="Rokhsar D.S."/>
        </authorList>
    </citation>
    <scope>NUCLEOTIDE SEQUENCE [LARGE SCALE GENOMIC DNA]</scope>
    <source>
        <strain evidence="3">CH2 X CH6</strain>
    </source>
</reference>
<evidence type="ECO:0000313" key="2">
    <source>
        <dbReference type="EMBL" id="EDO46889.1"/>
    </source>
</evidence>
<feature type="compositionally biased region" description="Basic and acidic residues" evidence="1">
    <location>
        <begin position="1"/>
        <end position="20"/>
    </location>
</feature>
<dbReference type="Pfam" id="PF15370">
    <property type="entry name" value="NOPCHAP1"/>
    <property type="match status" value="1"/>
</dbReference>
<feature type="region of interest" description="Disordered" evidence="1">
    <location>
        <begin position="1"/>
        <end position="26"/>
    </location>
</feature>
<organism evidence="2 3">
    <name type="scientific">Nematostella vectensis</name>
    <name type="common">Starlet sea anemone</name>
    <dbReference type="NCBI Taxonomy" id="45351"/>
    <lineage>
        <taxon>Eukaryota</taxon>
        <taxon>Metazoa</taxon>
        <taxon>Cnidaria</taxon>
        <taxon>Anthozoa</taxon>
        <taxon>Hexacorallia</taxon>
        <taxon>Actiniaria</taxon>
        <taxon>Edwardsiidae</taxon>
        <taxon>Nematostella</taxon>
    </lineage>
</organism>
<dbReference type="KEGG" id="nve:5519104"/>
<evidence type="ECO:0000256" key="1">
    <source>
        <dbReference type="SAM" id="MobiDB-lite"/>
    </source>
</evidence>
<dbReference type="InterPro" id="IPR027921">
    <property type="entry name" value="NOPCHAP1"/>
</dbReference>
<dbReference type="STRING" id="45351.A7RNP2"/>
<dbReference type="OMA" id="ATHEIDC"/>
<dbReference type="InParanoid" id="A7RNP2"/>
<accession>A7RNP2</accession>